<feature type="transmembrane region" description="Helical" evidence="1">
    <location>
        <begin position="21"/>
        <end position="54"/>
    </location>
</feature>
<comment type="caution">
    <text evidence="2">The sequence shown here is derived from an EMBL/GenBank/DDBJ whole genome shotgun (WGS) entry which is preliminary data.</text>
</comment>
<organism evidence="2 3">
    <name type="scientific">Elysia marginata</name>
    <dbReference type="NCBI Taxonomy" id="1093978"/>
    <lineage>
        <taxon>Eukaryota</taxon>
        <taxon>Metazoa</taxon>
        <taxon>Spiralia</taxon>
        <taxon>Lophotrochozoa</taxon>
        <taxon>Mollusca</taxon>
        <taxon>Gastropoda</taxon>
        <taxon>Heterobranchia</taxon>
        <taxon>Euthyneura</taxon>
        <taxon>Panpulmonata</taxon>
        <taxon>Sacoglossa</taxon>
        <taxon>Placobranchoidea</taxon>
        <taxon>Plakobranchidae</taxon>
        <taxon>Elysia</taxon>
    </lineage>
</organism>
<dbReference type="Proteomes" id="UP000762676">
    <property type="component" value="Unassembled WGS sequence"/>
</dbReference>
<evidence type="ECO:0000313" key="3">
    <source>
        <dbReference type="Proteomes" id="UP000762676"/>
    </source>
</evidence>
<dbReference type="EMBL" id="BMAT01003620">
    <property type="protein sequence ID" value="GFR58865.1"/>
    <property type="molecule type" value="Genomic_DNA"/>
</dbReference>
<sequence length="126" mass="13737">MEIRVVAAVELIEMVVVAAEVMAVVAEAVVIVIIEVAVVVIIEVVVVVIIEVVVVEEVEVVAVVAVVVVVVVVVVSKMTGHHNLKILIRWIMDYAIWDSNAEVYMGRSFPFTENELKAKTKDAGDK</sequence>
<keyword evidence="1" id="KW-1133">Transmembrane helix</keyword>
<evidence type="ECO:0000313" key="2">
    <source>
        <dbReference type="EMBL" id="GFR58865.1"/>
    </source>
</evidence>
<gene>
    <name evidence="2" type="ORF">ElyMa_001780100</name>
</gene>
<keyword evidence="1" id="KW-0472">Membrane</keyword>
<name>A0AAV4EDM0_9GAST</name>
<accession>A0AAV4EDM0</accession>
<protein>
    <submittedName>
        <fullName evidence="2">Uncharacterized protein</fullName>
    </submittedName>
</protein>
<evidence type="ECO:0000256" key="1">
    <source>
        <dbReference type="SAM" id="Phobius"/>
    </source>
</evidence>
<proteinExistence type="predicted"/>
<keyword evidence="1" id="KW-0812">Transmembrane</keyword>
<keyword evidence="3" id="KW-1185">Reference proteome</keyword>
<reference evidence="2 3" key="1">
    <citation type="journal article" date="2021" name="Elife">
        <title>Chloroplast acquisition without the gene transfer in kleptoplastic sea slugs, Plakobranchus ocellatus.</title>
        <authorList>
            <person name="Maeda T."/>
            <person name="Takahashi S."/>
            <person name="Yoshida T."/>
            <person name="Shimamura S."/>
            <person name="Takaki Y."/>
            <person name="Nagai Y."/>
            <person name="Toyoda A."/>
            <person name="Suzuki Y."/>
            <person name="Arimoto A."/>
            <person name="Ishii H."/>
            <person name="Satoh N."/>
            <person name="Nishiyama T."/>
            <person name="Hasebe M."/>
            <person name="Maruyama T."/>
            <person name="Minagawa J."/>
            <person name="Obokata J."/>
            <person name="Shigenobu S."/>
        </authorList>
    </citation>
    <scope>NUCLEOTIDE SEQUENCE [LARGE SCALE GENOMIC DNA]</scope>
</reference>
<feature type="transmembrane region" description="Helical" evidence="1">
    <location>
        <begin position="60"/>
        <end position="79"/>
    </location>
</feature>
<dbReference type="AlphaFoldDB" id="A0AAV4EDM0"/>